<dbReference type="Proteomes" id="UP001652431">
    <property type="component" value="Unassembled WGS sequence"/>
</dbReference>
<organism evidence="8 9">
    <name type="scientific">Dorea acetigenes</name>
    <dbReference type="NCBI Taxonomy" id="2981787"/>
    <lineage>
        <taxon>Bacteria</taxon>
        <taxon>Bacillati</taxon>
        <taxon>Bacillota</taxon>
        <taxon>Clostridia</taxon>
        <taxon>Lachnospirales</taxon>
        <taxon>Lachnospiraceae</taxon>
        <taxon>Dorea</taxon>
    </lineage>
</organism>
<dbReference type="InterPro" id="IPR011081">
    <property type="entry name" value="Big_4"/>
</dbReference>
<keyword evidence="4" id="KW-0326">Glycosidase</keyword>
<feature type="signal peptide" evidence="5">
    <location>
        <begin position="1"/>
        <end position="26"/>
    </location>
</feature>
<evidence type="ECO:0000259" key="7">
    <source>
        <dbReference type="Pfam" id="PF20578"/>
    </source>
</evidence>
<dbReference type="SUPFAM" id="SSF75005">
    <property type="entry name" value="Arabinanase/levansucrase/invertase"/>
    <property type="match status" value="1"/>
</dbReference>
<keyword evidence="9" id="KW-1185">Reference proteome</keyword>
<keyword evidence="3" id="KW-0378">Hydrolase</keyword>
<feature type="non-terminal residue" evidence="8">
    <location>
        <position position="1627"/>
    </location>
</feature>
<feature type="domain" description="Bacterial Ig-like" evidence="6">
    <location>
        <begin position="636"/>
        <end position="693"/>
    </location>
</feature>
<gene>
    <name evidence="8" type="ORF">OCV99_15490</name>
</gene>
<feature type="chain" id="PRO_5045406309" evidence="5">
    <location>
        <begin position="27"/>
        <end position="1627"/>
    </location>
</feature>
<evidence type="ECO:0000259" key="6">
    <source>
        <dbReference type="Pfam" id="PF07532"/>
    </source>
</evidence>
<dbReference type="Gene3D" id="2.115.10.20">
    <property type="entry name" value="Glycosyl hydrolase domain, family 43"/>
    <property type="match status" value="1"/>
</dbReference>
<evidence type="ECO:0000256" key="3">
    <source>
        <dbReference type="ARBA" id="ARBA00022801"/>
    </source>
</evidence>
<dbReference type="SUPFAM" id="SSF49899">
    <property type="entry name" value="Concanavalin A-like lectins/glucanases"/>
    <property type="match status" value="2"/>
</dbReference>
<keyword evidence="2 5" id="KW-0732">Signal</keyword>
<evidence type="ECO:0000256" key="5">
    <source>
        <dbReference type="SAM" id="SignalP"/>
    </source>
</evidence>
<accession>A0ABT2RRM0</accession>
<feature type="domain" description="Atrophied bacterial Ig" evidence="7">
    <location>
        <begin position="267"/>
        <end position="344"/>
    </location>
</feature>
<protein>
    <submittedName>
        <fullName evidence="8">Family 43 glycosylhydrolase</fullName>
    </submittedName>
</protein>
<dbReference type="EMBL" id="JAOQJU010000029">
    <property type="protein sequence ID" value="MCU6687906.1"/>
    <property type="molecule type" value="Genomic_DNA"/>
</dbReference>
<dbReference type="Pfam" id="PF04616">
    <property type="entry name" value="Glyco_hydro_43"/>
    <property type="match status" value="1"/>
</dbReference>
<feature type="domain" description="Atrophied bacterial Ig" evidence="7">
    <location>
        <begin position="1312"/>
        <end position="1387"/>
    </location>
</feature>
<reference evidence="8 9" key="1">
    <citation type="journal article" date="2021" name="ISME Commun">
        <title>Automated analysis of genomic sequences facilitates high-throughput and comprehensive description of bacteria.</title>
        <authorList>
            <person name="Hitch T.C.A."/>
        </authorList>
    </citation>
    <scope>NUCLEOTIDE SEQUENCE [LARGE SCALE GENOMIC DNA]</scope>
    <source>
        <strain evidence="8 9">Sanger_03</strain>
    </source>
</reference>
<dbReference type="PANTHER" id="PTHR43817">
    <property type="entry name" value="GLYCOSYL HYDROLASE"/>
    <property type="match status" value="1"/>
</dbReference>
<dbReference type="InterPro" id="IPR006710">
    <property type="entry name" value="Glyco_hydro_43"/>
</dbReference>
<comment type="similarity">
    <text evidence="1">Belongs to the glycosyl hydrolase 43 family.</text>
</comment>
<dbReference type="InterPro" id="IPR023296">
    <property type="entry name" value="Glyco_hydro_beta-prop_sf"/>
</dbReference>
<dbReference type="PANTHER" id="PTHR43817:SF1">
    <property type="entry name" value="HYDROLASE, FAMILY 43, PUTATIVE (AFU_ORTHOLOGUE AFUA_3G01660)-RELATED"/>
    <property type="match status" value="1"/>
</dbReference>
<dbReference type="Pfam" id="PF13385">
    <property type="entry name" value="Laminin_G_3"/>
    <property type="match status" value="2"/>
</dbReference>
<dbReference type="Pfam" id="PF20578">
    <property type="entry name" value="aBig_2"/>
    <property type="match status" value="2"/>
</dbReference>
<dbReference type="RefSeq" id="WP_158371756.1">
    <property type="nucleotide sequence ID" value="NZ_JAOQJU010000029.1"/>
</dbReference>
<evidence type="ECO:0000256" key="4">
    <source>
        <dbReference type="ARBA" id="ARBA00023295"/>
    </source>
</evidence>
<evidence type="ECO:0000256" key="2">
    <source>
        <dbReference type="ARBA" id="ARBA00022729"/>
    </source>
</evidence>
<evidence type="ECO:0000256" key="1">
    <source>
        <dbReference type="ARBA" id="ARBA00009865"/>
    </source>
</evidence>
<dbReference type="InterPro" id="IPR046780">
    <property type="entry name" value="aBig_2"/>
</dbReference>
<dbReference type="Pfam" id="PF07532">
    <property type="entry name" value="Big_4"/>
    <property type="match status" value="1"/>
</dbReference>
<dbReference type="InterPro" id="IPR013320">
    <property type="entry name" value="ConA-like_dom_sf"/>
</dbReference>
<evidence type="ECO:0000313" key="9">
    <source>
        <dbReference type="Proteomes" id="UP001652431"/>
    </source>
</evidence>
<proteinExistence type="inferred from homology"/>
<evidence type="ECO:0000313" key="8">
    <source>
        <dbReference type="EMBL" id="MCU6687906.1"/>
    </source>
</evidence>
<comment type="caution">
    <text evidence="8">The sequence shown here is derived from an EMBL/GenBank/DDBJ whole genome shotgun (WGS) entry which is preliminary data.</text>
</comment>
<name>A0ABT2RRM0_9FIRM</name>
<sequence>MRKKFKKLVSLLLIAGMIFSFMPINASKTVKAEETDLIARYPLVSDIKDVSGNGNDAIILKEADGVTFTGGALTLAGGTSTSKNYVSLPEGLFDNQNELTVSMWIKNNNTKKNTSAFSFCGTTKKGNYPKHYFILNPSNPDGYYKAVFTDPEAESTANPWATEVGVNNSKNNSVMTSDRMNQWLYYTVTISENSISGYLDGELLGSDNISNITVSDFGENILSYIGKSDYADDTFAGSFRDLRIYGKEMNEGEVAGLYAEALEIQQVQEAKTTLNLKNGAMVCDNLSLPLSSGACSIVWESDNTKALENDGTVHFQDKSVSVKLTAVIKSGSYSETIEFELTVPTASEAKGEKYRTRLSIPAYISEDLQKEVDGQEIVWSCVPEGLIASDGKVTRPSKDTDATVTATIADAEITKNVKVMAEGGQVLSYVIQGGNLYENTGDLLASSDSRRSDALFLAAKTTEEESYTELNKGKAVVYVKWDGAQKANPDNQMGSPILFRKADGSLAVAASGNNNKNGIYVWDTQDNMAFTNERFLTLADAGTKVQNPSVIYDSMSGGYKIFWQDQNDKTYVSLMTDLKNGTVPEQTVETVYNKEIVSGVLPSNAVKNEASVFEASASEYEAIIKKYGNVYNTEVETVNIEAKPGESVELPETVKASYSDGSTKNLGVVWDEEELKALDSGKEGVYEVTGTVQQDAYTYPFIEERADPHVFYNEDDGYYYATGSYYEENMTAPSCAQSYRKLDIRRAKTIEGLKTAKEHYILESETGDRWGGFIWAPEFHKINGTWYCLVGAHDFGTSGVPANINWNSAHWCSKSILIPYEGTDEQMKEGGMLDAKQWGEPIILNNSPSFDVSYYEDEAGQGYYVMPQSAQISIVKAQGGDGVIPQPTGSRVVIKSGEWPWEYGVYEGSITASNPEGNDQLVVEGPYMFAYGDKVYISYSAATVDKYYTLGLLMADKGSDLMDPASWTHVTYPLLSSYDTDEGEIGGAAHVGGGHNSVVLDEYGNLALVYHARPYPDPHTGQSGAGGLFDPCRHTVVKSINVAADGTLLFNMTAEEELNPDYKTITATITIKDEEPVDPEEGLLAHYLLETNTADSSGNEKDAVITEGAEGVTFENDALTLAGGDKNSKNYVTLPDGLFDNQDTVTVSMWINNNNTKGNYSAFFFGSAAQNNKLPANYFLLNPCSPNGNYKAVFTDSVNTGSPWTTEKGVNDSTNKTPTSGFMNQWKLYTIVIDNKTLTGYLDGEKLGTVALSRTVSDFGTGLKAHIGKSQYLDDSLFAGSFRDLRIYSKALDESDVKSIYQIGVDRNKLLEDKENLSIGDTSNVITDLSLPTDGKNGSKITWKSDNTAAVGNDGKVTLGANTQTANLTATISLGNDSVTKTFAVTLPSENEIENVVKDKVQIPYTITDKIVLPASIGDIQIAWDDGDAGIIQEDGTVSAPEENTRLTITADITYNGKEYHRTYKVLVMEKTAEYVMSYTRTNVSAALGESMHLAYSADGENYMALHNNTGIFFAKADLTTSVAGTTKTLTEPYLFRMADDRIGVIAVRSDGKIILGITKDLMAYEERIISLNTNLGVTEPACEYDGTQYVITWKDAGGQLILSRLVDTFSSRILYPMLLLSGNHSI</sequence>
<dbReference type="Gene3D" id="2.60.120.200">
    <property type="match status" value="2"/>
</dbReference>